<dbReference type="InParanoid" id="Q0EWK5"/>
<evidence type="ECO:0000256" key="1">
    <source>
        <dbReference type="ARBA" id="ARBA00004370"/>
    </source>
</evidence>
<comment type="caution">
    <text evidence="7">The sequence shown here is derived from an EMBL/GenBank/DDBJ whole genome shotgun (WGS) entry which is preliminary data.</text>
</comment>
<dbReference type="InterPro" id="IPR006694">
    <property type="entry name" value="Fatty_acid_hydroxylase"/>
</dbReference>
<sequence>MTCITKRNIAPAGETAALCSRSYFLLSQCACLLHDTEMDESSIRVSIFFAVFAMMAIAEGLAPRRRLRFGYRRWPANLLIVLINSLLVRLLPVAGAGAVALWAELHHFGLFHLMAWPPAIALVCAVVLLDLAIYAQHRLFHAVPALWRLHQVHHADRDIDVTTGLRFHPFEILLSMLIKMAVVALLGASVPAVLLFEVILNGMAMFNHANFRLPVRADAVIRRLFVTPDMHRVHHSVIRRETNSNYGFNLSLWDRLFATYHAQPEAGHDAMTIGLAHLQSAPTHSLTYMLCLPFSGEIGQYPSLRGKSRLRERDDV</sequence>
<dbReference type="GO" id="GO:0005506">
    <property type="term" value="F:iron ion binding"/>
    <property type="evidence" value="ECO:0007669"/>
    <property type="project" value="InterPro"/>
</dbReference>
<dbReference type="STRING" id="314344.AL013_08570"/>
<dbReference type="RefSeq" id="WP_009850010.1">
    <property type="nucleotide sequence ID" value="NZ_DS022294.1"/>
</dbReference>
<dbReference type="HOGENOM" id="CLU_033631_0_1_0"/>
<evidence type="ECO:0000313" key="7">
    <source>
        <dbReference type="EMBL" id="EAU53672.1"/>
    </source>
</evidence>
<gene>
    <name evidence="7" type="ORF">SPV1_12485</name>
</gene>
<reference evidence="7 8" key="1">
    <citation type="submission" date="2006-09" db="EMBL/GenBank/DDBJ databases">
        <authorList>
            <person name="Emerson D."/>
            <person name="Ferriera S."/>
            <person name="Johnson J."/>
            <person name="Kravitz S."/>
            <person name="Halpern A."/>
            <person name="Remington K."/>
            <person name="Beeson K."/>
            <person name="Tran B."/>
            <person name="Rogers Y.-H."/>
            <person name="Friedman R."/>
            <person name="Venter J.C."/>
        </authorList>
    </citation>
    <scope>NUCLEOTIDE SEQUENCE [LARGE SCALE GENOMIC DNA]</scope>
    <source>
        <strain evidence="7 8">PV-1</strain>
    </source>
</reference>
<dbReference type="Proteomes" id="UP000005297">
    <property type="component" value="Unassembled WGS sequence"/>
</dbReference>
<keyword evidence="4 5" id="KW-0472">Membrane</keyword>
<dbReference type="GO" id="GO:0008610">
    <property type="term" value="P:lipid biosynthetic process"/>
    <property type="evidence" value="ECO:0007669"/>
    <property type="project" value="InterPro"/>
</dbReference>
<dbReference type="InterPro" id="IPR050307">
    <property type="entry name" value="Sterol_Desaturase_Related"/>
</dbReference>
<feature type="transmembrane region" description="Helical" evidence="5">
    <location>
        <begin position="115"/>
        <end position="135"/>
    </location>
</feature>
<dbReference type="GO" id="GO:0016491">
    <property type="term" value="F:oxidoreductase activity"/>
    <property type="evidence" value="ECO:0007669"/>
    <property type="project" value="InterPro"/>
</dbReference>
<name>Q0EWK5_9PROT</name>
<evidence type="ECO:0000256" key="3">
    <source>
        <dbReference type="ARBA" id="ARBA00022989"/>
    </source>
</evidence>
<dbReference type="EMBL" id="AATS01000019">
    <property type="protein sequence ID" value="EAU53672.1"/>
    <property type="molecule type" value="Genomic_DNA"/>
</dbReference>
<proteinExistence type="predicted"/>
<evidence type="ECO:0000259" key="6">
    <source>
        <dbReference type="Pfam" id="PF04116"/>
    </source>
</evidence>
<accession>Q0EWK5</accession>
<evidence type="ECO:0000256" key="4">
    <source>
        <dbReference type="ARBA" id="ARBA00023136"/>
    </source>
</evidence>
<evidence type="ECO:0000313" key="8">
    <source>
        <dbReference type="Proteomes" id="UP000005297"/>
    </source>
</evidence>
<keyword evidence="8" id="KW-1185">Reference proteome</keyword>
<dbReference type="AlphaFoldDB" id="Q0EWK5"/>
<dbReference type="OrthoDB" id="9770329at2"/>
<dbReference type="GO" id="GO:0016020">
    <property type="term" value="C:membrane"/>
    <property type="evidence" value="ECO:0007669"/>
    <property type="project" value="UniProtKB-SubCell"/>
</dbReference>
<feature type="domain" description="Fatty acid hydroxylase" evidence="6">
    <location>
        <begin position="123"/>
        <end position="259"/>
    </location>
</feature>
<feature type="transmembrane region" description="Helical" evidence="5">
    <location>
        <begin position="176"/>
        <end position="200"/>
    </location>
</feature>
<dbReference type="eggNOG" id="COG3000">
    <property type="taxonomic scope" value="Bacteria"/>
</dbReference>
<protein>
    <recommendedName>
        <fullName evidence="6">Fatty acid hydroxylase domain-containing protein</fullName>
    </recommendedName>
</protein>
<feature type="transmembrane region" description="Helical" evidence="5">
    <location>
        <begin position="74"/>
        <end position="103"/>
    </location>
</feature>
<dbReference type="PANTHER" id="PTHR11863">
    <property type="entry name" value="STEROL DESATURASE"/>
    <property type="match status" value="1"/>
</dbReference>
<organism evidence="7 8">
    <name type="scientific">Mariprofundus ferrooxydans PV-1</name>
    <dbReference type="NCBI Taxonomy" id="314345"/>
    <lineage>
        <taxon>Bacteria</taxon>
        <taxon>Pseudomonadati</taxon>
        <taxon>Pseudomonadota</taxon>
        <taxon>Candidatius Mariprofundia</taxon>
        <taxon>Mariprofundales</taxon>
        <taxon>Mariprofundaceae</taxon>
        <taxon>Mariprofundus</taxon>
    </lineage>
</organism>
<keyword evidence="3 5" id="KW-1133">Transmembrane helix</keyword>
<dbReference type="Pfam" id="PF04116">
    <property type="entry name" value="FA_hydroxylase"/>
    <property type="match status" value="1"/>
</dbReference>
<keyword evidence="2 5" id="KW-0812">Transmembrane</keyword>
<comment type="subcellular location">
    <subcellularLocation>
        <location evidence="1">Membrane</location>
    </subcellularLocation>
</comment>
<evidence type="ECO:0000256" key="2">
    <source>
        <dbReference type="ARBA" id="ARBA00022692"/>
    </source>
</evidence>
<evidence type="ECO:0000256" key="5">
    <source>
        <dbReference type="SAM" id="Phobius"/>
    </source>
</evidence>
<feature type="transmembrane region" description="Helical" evidence="5">
    <location>
        <begin position="43"/>
        <end position="62"/>
    </location>
</feature>